<protein>
    <recommendedName>
        <fullName evidence="3">Lectin/glucanase superfamily protein</fullName>
    </recommendedName>
</protein>
<sequence length="324" mass="34675">MNRTVVLIVLGLIALGVILYFILRPRVISTTTNKNGPFNLSVTTNALNASDFASTTVANAFANDGQGTFQCFVLIDALSRTGGHVDCGVGSNKPDCDSGLYNICTCNATSDCTNCTHDGYQPVFTIHGIYTLEVMNAPDASRPNGVATQLTVRTRTDRGGNPATQVETITLPPIDHQKWVMITIAREGRRIDVYYNNTLVTSSNLNNVVSTISNGTPLITGNYMLSGKIGGLTFLPNRMSVQDVSSVYGKATNTRGDPLIFTTTPNAFAYDVIAAPSSSIAERLCLDGSCLSFPQLGQPDISSYPNIFNIKTSVSGVPFTTQYA</sequence>
<evidence type="ECO:0000256" key="1">
    <source>
        <dbReference type="SAM" id="Phobius"/>
    </source>
</evidence>
<proteinExistence type="predicted"/>
<feature type="transmembrane region" description="Helical" evidence="1">
    <location>
        <begin position="6"/>
        <end position="23"/>
    </location>
</feature>
<keyword evidence="1" id="KW-1133">Transmembrane helix</keyword>
<name>A0A6C0JV00_9ZZZZ</name>
<organism evidence="2">
    <name type="scientific">viral metagenome</name>
    <dbReference type="NCBI Taxonomy" id="1070528"/>
    <lineage>
        <taxon>unclassified sequences</taxon>
        <taxon>metagenomes</taxon>
        <taxon>organismal metagenomes</taxon>
    </lineage>
</organism>
<evidence type="ECO:0000313" key="2">
    <source>
        <dbReference type="EMBL" id="QHU09575.1"/>
    </source>
</evidence>
<dbReference type="InterPro" id="IPR013320">
    <property type="entry name" value="ConA-like_dom_sf"/>
</dbReference>
<dbReference type="SUPFAM" id="SSF49899">
    <property type="entry name" value="Concanavalin A-like lectins/glucanases"/>
    <property type="match status" value="1"/>
</dbReference>
<reference evidence="2" key="1">
    <citation type="journal article" date="2020" name="Nature">
        <title>Giant virus diversity and host interactions through global metagenomics.</title>
        <authorList>
            <person name="Schulz F."/>
            <person name="Roux S."/>
            <person name="Paez-Espino D."/>
            <person name="Jungbluth S."/>
            <person name="Walsh D.A."/>
            <person name="Denef V.J."/>
            <person name="McMahon K.D."/>
            <person name="Konstantinidis K.T."/>
            <person name="Eloe-Fadrosh E.A."/>
            <person name="Kyrpides N.C."/>
            <person name="Woyke T."/>
        </authorList>
    </citation>
    <scope>NUCLEOTIDE SEQUENCE</scope>
    <source>
        <strain evidence="2">GVMAG-S-1101164-105</strain>
    </source>
</reference>
<evidence type="ECO:0008006" key="3">
    <source>
        <dbReference type="Google" id="ProtNLM"/>
    </source>
</evidence>
<dbReference type="EMBL" id="MN740739">
    <property type="protein sequence ID" value="QHU09575.1"/>
    <property type="molecule type" value="Genomic_DNA"/>
</dbReference>
<accession>A0A6C0JV00</accession>
<keyword evidence="1" id="KW-0812">Transmembrane</keyword>
<keyword evidence="1" id="KW-0472">Membrane</keyword>
<dbReference type="AlphaFoldDB" id="A0A6C0JV00"/>